<dbReference type="GeneID" id="98121849"/>
<name>A0ABR4DNM2_9PEZI</name>
<protein>
    <recommendedName>
        <fullName evidence="2">F-box domain-containing protein</fullName>
    </recommendedName>
</protein>
<dbReference type="EMBL" id="JAZGUE010000001">
    <property type="protein sequence ID" value="KAL2271714.1"/>
    <property type="molecule type" value="Genomic_DNA"/>
</dbReference>
<dbReference type="InterPro" id="IPR057207">
    <property type="entry name" value="FBXL15_LRR"/>
</dbReference>
<accession>A0ABR4DNM2</accession>
<dbReference type="PANTHER" id="PTHR13318:SF95">
    <property type="entry name" value="F-BOX PROTEIN YLR352W"/>
    <property type="match status" value="1"/>
</dbReference>
<dbReference type="Pfam" id="PF12937">
    <property type="entry name" value="F-box-like"/>
    <property type="match status" value="1"/>
</dbReference>
<organism evidence="3 4">
    <name type="scientific">Remersonia thermophila</name>
    <dbReference type="NCBI Taxonomy" id="72144"/>
    <lineage>
        <taxon>Eukaryota</taxon>
        <taxon>Fungi</taxon>
        <taxon>Dikarya</taxon>
        <taxon>Ascomycota</taxon>
        <taxon>Pezizomycotina</taxon>
        <taxon>Sordariomycetes</taxon>
        <taxon>Sordariomycetidae</taxon>
        <taxon>Sordariales</taxon>
        <taxon>Sordariales incertae sedis</taxon>
        <taxon>Remersonia</taxon>
    </lineage>
</organism>
<dbReference type="Pfam" id="PF25372">
    <property type="entry name" value="DUF7885"/>
    <property type="match status" value="1"/>
</dbReference>
<gene>
    <name evidence="3" type="ORF">VTJ83DRAFT_1085</name>
</gene>
<feature type="region of interest" description="Disordered" evidence="1">
    <location>
        <begin position="1"/>
        <end position="41"/>
    </location>
</feature>
<proteinExistence type="predicted"/>
<dbReference type="InterPro" id="IPR006553">
    <property type="entry name" value="Leu-rich_rpt_Cys-con_subtyp"/>
</dbReference>
<keyword evidence="4" id="KW-1185">Reference proteome</keyword>
<evidence type="ECO:0000313" key="4">
    <source>
        <dbReference type="Proteomes" id="UP001600064"/>
    </source>
</evidence>
<dbReference type="InterPro" id="IPR032675">
    <property type="entry name" value="LRR_dom_sf"/>
</dbReference>
<evidence type="ECO:0000256" key="1">
    <source>
        <dbReference type="SAM" id="MobiDB-lite"/>
    </source>
</evidence>
<sequence>MADPGISQTDQVTSAGRAVDDNTIVADERGMPGRLGKKKRGRDLLLRGLQHVSSSPSLSRAGRARSASSPCSFSGTLSCVSLASTSSPFGQPSTGSYFSQSSATGNWSGHTSIRTSPIAESPSQMPPEGLLAVRLAECASPAPTTASAPPAVRRKRRNFSLWASMPHELKIYILSFLRPKELVRASRASKEFHGMCFDGQLWARLDASEFYRDISAEALAKIVVSAGPFVRDLNLRGCLQVENDHKTEAMVDACQNLVNVTLEGCRTFKRATLHRLLRTNAKLAYLNLTGLSTINNTTCDIIAESCPQLEVLNVSWCKHMDAGGLQTIVESCPRLRDLRAGEVKGFNSTSLAEAMFRSNSLERLSLPGCDDLDDKALTTMVQGRNPEIDVLTDIAMVPPRRLRHLDLSRCTRVTNHGVKALAHLVPDLQGLQLAGLTHLRNDGLAPVLATTPRLTHLELEECAGLTDAILYQHLARAPCAPHLEHLGLGYCERLTDKGVLPVLQACTRLRSVVMDNTRVSDLALAEAAAMVRERSARRPVAVADGEARRRPPSP</sequence>
<evidence type="ECO:0000313" key="3">
    <source>
        <dbReference type="EMBL" id="KAL2271714.1"/>
    </source>
</evidence>
<feature type="domain" description="F-box" evidence="2">
    <location>
        <begin position="159"/>
        <end position="205"/>
    </location>
</feature>
<dbReference type="InterPro" id="IPR001810">
    <property type="entry name" value="F-box_dom"/>
</dbReference>
<dbReference type="PROSITE" id="PS50181">
    <property type="entry name" value="FBOX"/>
    <property type="match status" value="1"/>
</dbReference>
<dbReference type="SMART" id="SM00367">
    <property type="entry name" value="LRR_CC"/>
    <property type="match status" value="6"/>
</dbReference>
<dbReference type="InterPro" id="IPR036047">
    <property type="entry name" value="F-box-like_dom_sf"/>
</dbReference>
<feature type="compositionally biased region" description="Polar residues" evidence="1">
    <location>
        <begin position="1"/>
        <end position="14"/>
    </location>
</feature>
<reference evidence="3 4" key="1">
    <citation type="journal article" date="2024" name="Commun. Biol.">
        <title>Comparative genomic analysis of thermophilic fungi reveals convergent evolutionary adaptations and gene losses.</title>
        <authorList>
            <person name="Steindorff A.S."/>
            <person name="Aguilar-Pontes M.V."/>
            <person name="Robinson A.J."/>
            <person name="Andreopoulos B."/>
            <person name="LaButti K."/>
            <person name="Kuo A."/>
            <person name="Mondo S."/>
            <person name="Riley R."/>
            <person name="Otillar R."/>
            <person name="Haridas S."/>
            <person name="Lipzen A."/>
            <person name="Grimwood J."/>
            <person name="Schmutz J."/>
            <person name="Clum A."/>
            <person name="Reid I.D."/>
            <person name="Moisan M.C."/>
            <person name="Butler G."/>
            <person name="Nguyen T.T.M."/>
            <person name="Dewar K."/>
            <person name="Conant G."/>
            <person name="Drula E."/>
            <person name="Henrissat B."/>
            <person name="Hansel C."/>
            <person name="Singer S."/>
            <person name="Hutchinson M.I."/>
            <person name="de Vries R.P."/>
            <person name="Natvig D.O."/>
            <person name="Powell A.J."/>
            <person name="Tsang A."/>
            <person name="Grigoriev I.V."/>
        </authorList>
    </citation>
    <scope>NUCLEOTIDE SEQUENCE [LARGE SCALE GENOMIC DNA]</scope>
    <source>
        <strain evidence="3 4">ATCC 22073</strain>
    </source>
</reference>
<comment type="caution">
    <text evidence="3">The sequence shown here is derived from an EMBL/GenBank/DDBJ whole genome shotgun (WGS) entry which is preliminary data.</text>
</comment>
<dbReference type="RefSeq" id="XP_070870438.1">
    <property type="nucleotide sequence ID" value="XM_071007205.1"/>
</dbReference>
<dbReference type="Gene3D" id="3.80.10.10">
    <property type="entry name" value="Ribonuclease Inhibitor"/>
    <property type="match status" value="3"/>
</dbReference>
<dbReference type="PANTHER" id="PTHR13318">
    <property type="entry name" value="PARTNER OF PAIRED, ISOFORM B-RELATED"/>
    <property type="match status" value="1"/>
</dbReference>
<evidence type="ECO:0000259" key="2">
    <source>
        <dbReference type="PROSITE" id="PS50181"/>
    </source>
</evidence>
<dbReference type="SUPFAM" id="SSF52047">
    <property type="entry name" value="RNI-like"/>
    <property type="match status" value="1"/>
</dbReference>
<dbReference type="Proteomes" id="UP001600064">
    <property type="component" value="Unassembled WGS sequence"/>
</dbReference>
<dbReference type="SUPFAM" id="SSF81383">
    <property type="entry name" value="F-box domain"/>
    <property type="match status" value="1"/>
</dbReference>